<protein>
    <submittedName>
        <fullName evidence="1">Uncharacterized protein</fullName>
    </submittedName>
</protein>
<accession>A0A6J4VSI9</accession>
<proteinExistence type="predicted"/>
<name>A0A6J4VSI9_9BACT</name>
<reference evidence="1" key="1">
    <citation type="submission" date="2020-02" db="EMBL/GenBank/DDBJ databases">
        <authorList>
            <person name="Meier V. D."/>
        </authorList>
    </citation>
    <scope>NUCLEOTIDE SEQUENCE</scope>
    <source>
        <strain evidence="1">AVDCRST_MAG88</strain>
    </source>
</reference>
<dbReference type="AlphaFoldDB" id="A0A6J4VSI9"/>
<organism evidence="1">
    <name type="scientific">uncultured Thermomicrobiales bacterium</name>
    <dbReference type="NCBI Taxonomy" id="1645740"/>
    <lineage>
        <taxon>Bacteria</taxon>
        <taxon>Pseudomonadati</taxon>
        <taxon>Thermomicrobiota</taxon>
        <taxon>Thermomicrobia</taxon>
        <taxon>Thermomicrobiales</taxon>
        <taxon>environmental samples</taxon>
    </lineage>
</organism>
<gene>
    <name evidence="1" type="ORF">AVDCRST_MAG88-3659</name>
</gene>
<evidence type="ECO:0000313" key="1">
    <source>
        <dbReference type="EMBL" id="CAA9583718.1"/>
    </source>
</evidence>
<sequence>MVAHLSLTERIKTGAPSLSIGSPEL</sequence>
<dbReference type="EMBL" id="CADCWM010000888">
    <property type="protein sequence ID" value="CAA9583718.1"/>
    <property type="molecule type" value="Genomic_DNA"/>
</dbReference>